<dbReference type="AlphaFoldDB" id="A0A417YGN9"/>
<accession>A0A417YGN9</accession>
<dbReference type="EMBL" id="QWEH01000007">
    <property type="protein sequence ID" value="RHW31949.1"/>
    <property type="molecule type" value="Genomic_DNA"/>
</dbReference>
<name>A0A417YGN9_9BACI</name>
<evidence type="ECO:0000313" key="2">
    <source>
        <dbReference type="Proteomes" id="UP000285456"/>
    </source>
</evidence>
<organism evidence="1 2">
    <name type="scientific">Oceanobacillus profundus</name>
    <dbReference type="NCBI Taxonomy" id="372463"/>
    <lineage>
        <taxon>Bacteria</taxon>
        <taxon>Bacillati</taxon>
        <taxon>Bacillota</taxon>
        <taxon>Bacilli</taxon>
        <taxon>Bacillales</taxon>
        <taxon>Bacillaceae</taxon>
        <taxon>Oceanobacillus</taxon>
    </lineage>
</organism>
<gene>
    <name evidence="1" type="ORF">D1B32_11970</name>
</gene>
<dbReference type="Proteomes" id="UP000285456">
    <property type="component" value="Unassembled WGS sequence"/>
</dbReference>
<proteinExistence type="predicted"/>
<dbReference type="RefSeq" id="WP_118889507.1">
    <property type="nucleotide sequence ID" value="NZ_PHUT01000007.1"/>
</dbReference>
<reference evidence="1 2" key="1">
    <citation type="journal article" date="2007" name="Int. J. Syst. Evol. Microbiol.">
        <title>Oceanobacillus profundus sp. nov., isolated from a deep-sea sediment core.</title>
        <authorList>
            <person name="Kim Y.G."/>
            <person name="Choi D.H."/>
            <person name="Hyun S."/>
            <person name="Cho B.C."/>
        </authorList>
    </citation>
    <scope>NUCLEOTIDE SEQUENCE [LARGE SCALE GENOMIC DNA]</scope>
    <source>
        <strain evidence="1 2">DSM 18246</strain>
    </source>
</reference>
<sequence>MLDKIKRALSNQFHIDNLELQYESPNDFLFGANKGHIIVEKGSMKVVSTVSGFLGILIIENNILI</sequence>
<keyword evidence="2" id="KW-1185">Reference proteome</keyword>
<evidence type="ECO:0000313" key="1">
    <source>
        <dbReference type="EMBL" id="RHW31949.1"/>
    </source>
</evidence>
<comment type="caution">
    <text evidence="1">The sequence shown here is derived from an EMBL/GenBank/DDBJ whole genome shotgun (WGS) entry which is preliminary data.</text>
</comment>
<protein>
    <submittedName>
        <fullName evidence="1">Uncharacterized protein</fullName>
    </submittedName>
</protein>